<feature type="region of interest" description="Disordered" evidence="1">
    <location>
        <begin position="1"/>
        <end position="25"/>
    </location>
</feature>
<dbReference type="Proteomes" id="UP001202961">
    <property type="component" value="Unassembled WGS sequence"/>
</dbReference>
<dbReference type="RefSeq" id="WP_250927901.1">
    <property type="nucleotide sequence ID" value="NZ_JAMQBK010000018.1"/>
</dbReference>
<sequence>VAFGCRHDRDETGLQESSGETAANCRPDRGFASSVIHLLSRVGTASLRLFGPAYAGPITISGIVVIPNHFYGPA</sequence>
<gene>
    <name evidence="2" type="ORF">NB063_06285</name>
</gene>
<feature type="non-terminal residue" evidence="2">
    <location>
        <position position="1"/>
    </location>
</feature>
<feature type="compositionally biased region" description="Basic and acidic residues" evidence="1">
    <location>
        <begin position="1"/>
        <end position="12"/>
    </location>
</feature>
<dbReference type="EMBL" id="JAMQBK010000018">
    <property type="protein sequence ID" value="MCM2370230.1"/>
    <property type="molecule type" value="Genomic_DNA"/>
</dbReference>
<reference evidence="2 3" key="1">
    <citation type="journal article" date="2022" name="Syst. Appl. Microbiol.">
        <title>Rhodopirellula aestuarii sp. nov., a novel member of the genus Rhodopirellula isolated from brackish sediments collected in the Tagus River estuary, Portugal.</title>
        <authorList>
            <person name="Vitorino I.R."/>
            <person name="Klimek D."/>
            <person name="Calusinska M."/>
            <person name="Lobo-da-Cunha A."/>
            <person name="Vasconcelos V."/>
            <person name="Lage O.M."/>
        </authorList>
    </citation>
    <scope>NUCLEOTIDE SEQUENCE [LARGE SCALE GENOMIC DNA]</scope>
    <source>
        <strain evidence="2 3">ICT_H3.1</strain>
    </source>
</reference>
<accession>A0ABT0U066</accession>
<keyword evidence="3" id="KW-1185">Reference proteome</keyword>
<name>A0ABT0U066_9BACT</name>
<organism evidence="2 3">
    <name type="scientific">Aporhodopirellula aestuarii</name>
    <dbReference type="NCBI Taxonomy" id="2950107"/>
    <lineage>
        <taxon>Bacteria</taxon>
        <taxon>Pseudomonadati</taxon>
        <taxon>Planctomycetota</taxon>
        <taxon>Planctomycetia</taxon>
        <taxon>Pirellulales</taxon>
        <taxon>Pirellulaceae</taxon>
        <taxon>Aporhodopirellula</taxon>
    </lineage>
</organism>
<proteinExistence type="predicted"/>
<comment type="caution">
    <text evidence="2">The sequence shown here is derived from an EMBL/GenBank/DDBJ whole genome shotgun (WGS) entry which is preliminary data.</text>
</comment>
<evidence type="ECO:0000313" key="3">
    <source>
        <dbReference type="Proteomes" id="UP001202961"/>
    </source>
</evidence>
<protein>
    <submittedName>
        <fullName evidence="2">Uncharacterized protein</fullName>
    </submittedName>
</protein>
<evidence type="ECO:0000313" key="2">
    <source>
        <dbReference type="EMBL" id="MCM2370230.1"/>
    </source>
</evidence>
<evidence type="ECO:0000256" key="1">
    <source>
        <dbReference type="SAM" id="MobiDB-lite"/>
    </source>
</evidence>